<keyword evidence="3" id="KW-1185">Reference proteome</keyword>
<name>A0A7W2D4S6_9ACTN</name>
<organism evidence="2 3">
    <name type="scientific">Streptomyces himalayensis subsp. aureolus</name>
    <dbReference type="NCBI Taxonomy" id="2758039"/>
    <lineage>
        <taxon>Bacteria</taxon>
        <taxon>Bacillati</taxon>
        <taxon>Actinomycetota</taxon>
        <taxon>Actinomycetes</taxon>
        <taxon>Kitasatosporales</taxon>
        <taxon>Streptomycetaceae</taxon>
        <taxon>Streptomyces</taxon>
        <taxon>Streptomyces himalayensis</taxon>
    </lineage>
</organism>
<dbReference type="EMBL" id="JACEQY010000033">
    <property type="protein sequence ID" value="MBA4864756.1"/>
    <property type="molecule type" value="Genomic_DNA"/>
</dbReference>
<protein>
    <submittedName>
        <fullName evidence="2">Uncharacterized protein</fullName>
    </submittedName>
</protein>
<evidence type="ECO:0000313" key="2">
    <source>
        <dbReference type="EMBL" id="MBA4864756.1"/>
    </source>
</evidence>
<evidence type="ECO:0000313" key="3">
    <source>
        <dbReference type="Proteomes" id="UP000586976"/>
    </source>
</evidence>
<sequence>MTTGSSAPRARTTAAERLMPLLLPCDAARGGFSGRSTIRTPDGAQPHARPGERGARGHARVPAFMIPSRAPLSICTATLGASRSCC</sequence>
<dbReference type="AlphaFoldDB" id="A0A7W2D4S6"/>
<accession>A0A7W2D4S6</accession>
<comment type="caution">
    <text evidence="2">The sequence shown here is derived from an EMBL/GenBank/DDBJ whole genome shotgun (WGS) entry which is preliminary data.</text>
</comment>
<reference evidence="2 3" key="1">
    <citation type="submission" date="2020-07" db="EMBL/GenBank/DDBJ databases">
        <title>Streptomyces isolated from Indian soil.</title>
        <authorList>
            <person name="Mandal S."/>
            <person name="Maiti P.K."/>
        </authorList>
    </citation>
    <scope>NUCLEOTIDE SEQUENCE [LARGE SCALE GENOMIC DNA]</scope>
    <source>
        <strain evidence="2 3">PSKA54</strain>
    </source>
</reference>
<gene>
    <name evidence="2" type="ORF">H1V43_26070</name>
</gene>
<dbReference type="Proteomes" id="UP000586976">
    <property type="component" value="Unassembled WGS sequence"/>
</dbReference>
<evidence type="ECO:0000256" key="1">
    <source>
        <dbReference type="SAM" id="MobiDB-lite"/>
    </source>
</evidence>
<proteinExistence type="predicted"/>
<dbReference type="RefSeq" id="WP_181866361.1">
    <property type="nucleotide sequence ID" value="NZ_JACEQY010000033.1"/>
</dbReference>
<feature type="region of interest" description="Disordered" evidence="1">
    <location>
        <begin position="32"/>
        <end position="58"/>
    </location>
</feature>